<evidence type="ECO:0000256" key="12">
    <source>
        <dbReference type="ARBA" id="ARBA00023157"/>
    </source>
</evidence>
<evidence type="ECO:0000313" key="18">
    <source>
        <dbReference type="Proteomes" id="UP000198341"/>
    </source>
</evidence>
<dbReference type="Gene3D" id="2.10.25.10">
    <property type="entry name" value="Laminin"/>
    <property type="match status" value="3"/>
</dbReference>
<dbReference type="AlphaFoldDB" id="K8EJ00"/>
<keyword evidence="7" id="KW-0677">Repeat</keyword>
<reference evidence="17 18" key="1">
    <citation type="submission" date="2011-10" db="EMBL/GenBank/DDBJ databases">
        <authorList>
            <person name="Genoscope - CEA"/>
        </authorList>
    </citation>
    <scope>NUCLEOTIDE SEQUENCE [LARGE SCALE GENOMIC DNA]</scope>
    <source>
        <strain evidence="17 18">RCC 1105</strain>
    </source>
</reference>
<dbReference type="Proteomes" id="UP000198341">
    <property type="component" value="Chromosome 8"/>
</dbReference>
<evidence type="ECO:0000256" key="7">
    <source>
        <dbReference type="ARBA" id="ARBA00022737"/>
    </source>
</evidence>
<dbReference type="Pfam" id="PF00777">
    <property type="entry name" value="Glyco_transf_29"/>
    <property type="match status" value="1"/>
</dbReference>
<feature type="transmembrane region" description="Helical" evidence="15">
    <location>
        <begin position="77"/>
        <end position="97"/>
    </location>
</feature>
<comment type="caution">
    <text evidence="14">Lacks conserved residue(s) required for the propagation of feature annotation.</text>
</comment>
<evidence type="ECO:0000256" key="13">
    <source>
        <dbReference type="ARBA" id="ARBA00023180"/>
    </source>
</evidence>
<dbReference type="EMBL" id="FO082271">
    <property type="protein sequence ID" value="CCO17964.1"/>
    <property type="molecule type" value="Genomic_DNA"/>
</dbReference>
<dbReference type="SMART" id="SM00181">
    <property type="entry name" value="EGF"/>
    <property type="match status" value="3"/>
</dbReference>
<keyword evidence="4" id="KW-0328">Glycosyltransferase</keyword>
<evidence type="ECO:0000256" key="11">
    <source>
        <dbReference type="ARBA" id="ARBA00023136"/>
    </source>
</evidence>
<evidence type="ECO:0000256" key="15">
    <source>
        <dbReference type="SAM" id="Phobius"/>
    </source>
</evidence>
<evidence type="ECO:0000256" key="1">
    <source>
        <dbReference type="ARBA" id="ARBA00004323"/>
    </source>
</evidence>
<sequence length="629" mass="71874">MTHFCLSKWFQNLPKNNTNEFSAGVRSFLNNNNNNNDAFLAALIKVVAILIMGGGEKDDLKKYHHRRHPRRGGETTFRKRFALYFVWFLALSVWTSWQISNRFMTKMTMHEDESNTFQNKHKIVLSHERCDDFDLDENFSFSTSSPTKCTCERGYGGAKCRDAMCARQCAPHGVCQYGYCLCENGWKGETCDVPVCEEEDGVKCNAEHGKCTNPNFCLCDEGWYGQTCDVRCERGEFRFLEQKCVCESEKWVGEACEWARCEQECSFHGECVKPDVCECKFGFSGKMCERDDLSSFESKDRYSLMNAGGTVAALTLSKDVVEDEKGWRNVQKWTSHVKDEKGDQPLIKRSFISKLPLPEVDELGMDRNTNGEMMFNTCAIVGSSGSMQRTKPGEVLDEHIDQIFRIDVAPTGAKYKDVAGLRTTFRVLDRDAAETLIERKDLVDPKNPRLRKFKDTKLLLWRAESYELFPLLKTKFPEDDWDIMSPDIIAPFIEKYNDVKKELLSSSHSSTADEHHLQRHQAPPSALLTLALAKRTCKYIQVWGFDFTSYSYRAQTEESFSYFSSPAFEPNAYENGKRDFEYALLRNVALDAEDASVEWCDVGNAEKCIAKAKTFQREDEGFGDGDGDP</sequence>
<dbReference type="GO" id="GO:0000139">
    <property type="term" value="C:Golgi membrane"/>
    <property type="evidence" value="ECO:0007669"/>
    <property type="project" value="UniProtKB-SubCell"/>
</dbReference>
<name>K8EJ00_9CHLO</name>
<evidence type="ECO:0000256" key="4">
    <source>
        <dbReference type="ARBA" id="ARBA00022676"/>
    </source>
</evidence>
<evidence type="ECO:0000259" key="16">
    <source>
        <dbReference type="PROSITE" id="PS50026"/>
    </source>
</evidence>
<dbReference type="eggNOG" id="KOG1225">
    <property type="taxonomic scope" value="Eukaryota"/>
</dbReference>
<evidence type="ECO:0000256" key="14">
    <source>
        <dbReference type="PROSITE-ProRule" id="PRU00076"/>
    </source>
</evidence>
<dbReference type="PROSITE" id="PS00022">
    <property type="entry name" value="EGF_1"/>
    <property type="match status" value="2"/>
</dbReference>
<dbReference type="InterPro" id="IPR038578">
    <property type="entry name" value="GT29-like_sf"/>
</dbReference>
<dbReference type="PANTHER" id="PTHR11219:SF69">
    <property type="entry name" value="TENEURIN-A"/>
    <property type="match status" value="1"/>
</dbReference>
<comment type="subcellular location">
    <subcellularLocation>
        <location evidence="1">Golgi apparatus membrane</location>
        <topology evidence="1">Single-pass type II membrane protein</topology>
    </subcellularLocation>
</comment>
<keyword evidence="18" id="KW-1185">Reference proteome</keyword>
<evidence type="ECO:0000256" key="9">
    <source>
        <dbReference type="ARBA" id="ARBA00022989"/>
    </source>
</evidence>
<organism evidence="17 18">
    <name type="scientific">Bathycoccus prasinos</name>
    <dbReference type="NCBI Taxonomy" id="41875"/>
    <lineage>
        <taxon>Eukaryota</taxon>
        <taxon>Viridiplantae</taxon>
        <taxon>Chlorophyta</taxon>
        <taxon>Mamiellophyceae</taxon>
        <taxon>Mamiellales</taxon>
        <taxon>Bathycoccaceae</taxon>
        <taxon>Bathycoccus</taxon>
    </lineage>
</organism>
<feature type="transmembrane region" description="Helical" evidence="15">
    <location>
        <begin position="38"/>
        <end position="56"/>
    </location>
</feature>
<keyword evidence="8" id="KW-0735">Signal-anchor</keyword>
<evidence type="ECO:0000256" key="3">
    <source>
        <dbReference type="ARBA" id="ARBA00022536"/>
    </source>
</evidence>
<dbReference type="InterPro" id="IPR001675">
    <property type="entry name" value="Glyco_trans_29"/>
</dbReference>
<dbReference type="OrthoDB" id="10264956at2759"/>
<protein>
    <submittedName>
        <fullName evidence="17">Tenascin XB</fullName>
    </submittedName>
</protein>
<comment type="similarity">
    <text evidence="2">Belongs to the glycosyltransferase 29 family.</text>
</comment>
<evidence type="ECO:0000256" key="8">
    <source>
        <dbReference type="ARBA" id="ARBA00022968"/>
    </source>
</evidence>
<dbReference type="Gene3D" id="3.90.1480.20">
    <property type="entry name" value="Glycosyl transferase family 29"/>
    <property type="match status" value="1"/>
</dbReference>
<dbReference type="InterPro" id="IPR051216">
    <property type="entry name" value="Teneurin"/>
</dbReference>
<keyword evidence="10" id="KW-0333">Golgi apparatus</keyword>
<keyword evidence="12 14" id="KW-1015">Disulfide bond</keyword>
<proteinExistence type="inferred from homology"/>
<evidence type="ECO:0000256" key="5">
    <source>
        <dbReference type="ARBA" id="ARBA00022679"/>
    </source>
</evidence>
<evidence type="ECO:0000256" key="10">
    <source>
        <dbReference type="ARBA" id="ARBA00023034"/>
    </source>
</evidence>
<keyword evidence="5" id="KW-0808">Transferase</keyword>
<feature type="disulfide bond" evidence="14">
    <location>
        <begin position="279"/>
        <end position="288"/>
    </location>
</feature>
<feature type="disulfide bond" evidence="14">
    <location>
        <begin position="219"/>
        <end position="228"/>
    </location>
</feature>
<keyword evidence="6 15" id="KW-0812">Transmembrane</keyword>
<feature type="domain" description="EGF-like" evidence="16">
    <location>
        <begin position="192"/>
        <end position="229"/>
    </location>
</feature>
<keyword evidence="9 15" id="KW-1133">Transmembrane helix</keyword>
<feature type="disulfide bond" evidence="14">
    <location>
        <begin position="261"/>
        <end position="271"/>
    </location>
</feature>
<dbReference type="KEGG" id="bpg:Bathy08g03460"/>
<evidence type="ECO:0000313" key="17">
    <source>
        <dbReference type="EMBL" id="CCO17964.1"/>
    </source>
</evidence>
<keyword evidence="13" id="KW-0325">Glycoprotein</keyword>
<dbReference type="PROSITE" id="PS01186">
    <property type="entry name" value="EGF_2"/>
    <property type="match status" value="1"/>
</dbReference>
<gene>
    <name evidence="17" type="ORF">Bathy08g03460</name>
</gene>
<dbReference type="InterPro" id="IPR000742">
    <property type="entry name" value="EGF"/>
</dbReference>
<dbReference type="RefSeq" id="XP_007511843.1">
    <property type="nucleotide sequence ID" value="XM_007511781.1"/>
</dbReference>
<feature type="domain" description="EGF-like" evidence="16">
    <location>
        <begin position="257"/>
        <end position="289"/>
    </location>
</feature>
<dbReference type="PROSITE" id="PS50026">
    <property type="entry name" value="EGF_3"/>
    <property type="match status" value="2"/>
</dbReference>
<evidence type="ECO:0000256" key="2">
    <source>
        <dbReference type="ARBA" id="ARBA00006003"/>
    </source>
</evidence>
<dbReference type="SUPFAM" id="SSF57196">
    <property type="entry name" value="EGF/Laminin"/>
    <property type="match status" value="1"/>
</dbReference>
<dbReference type="PANTHER" id="PTHR11219">
    <property type="entry name" value="TENEURIN AND N-ACETYLGLUCOSAMINE-1-PHOSPHODIESTER ALPHA-N-ACETYLGLUCOSAMINIDASE"/>
    <property type="match status" value="1"/>
</dbReference>
<evidence type="ECO:0000256" key="6">
    <source>
        <dbReference type="ARBA" id="ARBA00022692"/>
    </source>
</evidence>
<accession>K8EJ00</accession>
<keyword evidence="11 15" id="KW-0472">Membrane</keyword>
<dbReference type="STRING" id="41875.K8EJ00"/>
<keyword evidence="3 14" id="KW-0245">EGF-like domain</keyword>
<dbReference type="GeneID" id="19014325"/>
<dbReference type="Pfam" id="PF23106">
    <property type="entry name" value="EGF_Teneurin"/>
    <property type="match status" value="1"/>
</dbReference>
<dbReference type="GO" id="GO:0008373">
    <property type="term" value="F:sialyltransferase activity"/>
    <property type="evidence" value="ECO:0007669"/>
    <property type="project" value="InterPro"/>
</dbReference>